<gene>
    <name evidence="2" type="ORF">C1I99_13220</name>
</gene>
<evidence type="ECO:0000313" key="3">
    <source>
        <dbReference type="Proteomes" id="UP000248749"/>
    </source>
</evidence>
<feature type="region of interest" description="Disordered" evidence="1">
    <location>
        <begin position="238"/>
        <end position="264"/>
    </location>
</feature>
<dbReference type="Proteomes" id="UP000248749">
    <property type="component" value="Unassembled WGS sequence"/>
</dbReference>
<proteinExistence type="predicted"/>
<dbReference type="OrthoDB" id="2990756at2"/>
<evidence type="ECO:0000256" key="1">
    <source>
        <dbReference type="SAM" id="MobiDB-lite"/>
    </source>
</evidence>
<name>A0A2W2DN03_9ACTN</name>
<comment type="caution">
    <text evidence="2">The sequence shown here is derived from an EMBL/GenBank/DDBJ whole genome shotgun (WGS) entry which is preliminary data.</text>
</comment>
<sequence length="264" mass="28611">MSQQSSNPQEWLAAGELERRQHVLIKGGGASTVFTVEHSLPYRSGPDSMVALTLAPVGGGEPQGVKWSADYLVRLATEDQVADAVEAVRRWTVVKGLRDLADLMADVRPRVRAYGGPSVGVQLLDGEVTRLSEALDLPLSDCGSASKSLTWQSETSDFSDGVTVTFYGKPALEPDEVEQDRFFTFGAGQQFDGRYVRFRGTYDSARAAMIARFGTAWCAQYDSLSPMRGFPVGLVELPEAEWPEPAGQPQEHADEPAPTEQAGA</sequence>
<dbReference type="AlphaFoldDB" id="A0A2W2DN03"/>
<organism evidence="2 3">
    <name type="scientific">Micromonospora deserti</name>
    <dbReference type="NCBI Taxonomy" id="2070366"/>
    <lineage>
        <taxon>Bacteria</taxon>
        <taxon>Bacillati</taxon>
        <taxon>Actinomycetota</taxon>
        <taxon>Actinomycetes</taxon>
        <taxon>Micromonosporales</taxon>
        <taxon>Micromonosporaceae</taxon>
        <taxon>Micromonospora</taxon>
    </lineage>
</organism>
<dbReference type="RefSeq" id="WP_111134507.1">
    <property type="nucleotide sequence ID" value="NZ_POUB01000074.1"/>
</dbReference>
<evidence type="ECO:0000313" key="2">
    <source>
        <dbReference type="EMBL" id="PZF98516.1"/>
    </source>
</evidence>
<reference evidence="2 3" key="1">
    <citation type="submission" date="2018-01" db="EMBL/GenBank/DDBJ databases">
        <title>Draft genome sequence of Salinispora sp. 13K206.</title>
        <authorList>
            <person name="Sahin N."/>
            <person name="Saygin H."/>
            <person name="Ay H."/>
        </authorList>
    </citation>
    <scope>NUCLEOTIDE SEQUENCE [LARGE SCALE GENOMIC DNA]</scope>
    <source>
        <strain evidence="2 3">13K206</strain>
    </source>
</reference>
<dbReference type="EMBL" id="POUB01000074">
    <property type="protein sequence ID" value="PZF98516.1"/>
    <property type="molecule type" value="Genomic_DNA"/>
</dbReference>
<protein>
    <submittedName>
        <fullName evidence="2">Uncharacterized protein</fullName>
    </submittedName>
</protein>
<accession>A0A2W2DN03</accession>
<keyword evidence="3" id="KW-1185">Reference proteome</keyword>